<evidence type="ECO:0000313" key="2">
    <source>
        <dbReference type="Proteomes" id="UP000275719"/>
    </source>
</evidence>
<evidence type="ECO:0008006" key="3">
    <source>
        <dbReference type="Google" id="ProtNLM"/>
    </source>
</evidence>
<accession>A0A3P3WG59</accession>
<gene>
    <name evidence="1" type="ORF">EG240_05825</name>
</gene>
<keyword evidence="2" id="KW-1185">Reference proteome</keyword>
<protein>
    <recommendedName>
        <fullName evidence="3">Major capsid protein E</fullName>
    </recommendedName>
</protein>
<dbReference type="OrthoDB" id="1269635at2"/>
<proteinExistence type="predicted"/>
<name>A0A3P3WG59_9FLAO</name>
<dbReference type="RefSeq" id="WP_125018418.1">
    <property type="nucleotide sequence ID" value="NZ_RQVQ01000010.1"/>
</dbReference>
<sequence>MEKSIFIHLKDWFGRIVGRLSVFTNGKLENEEQEYLHKKMLSEEHSADLKWGSSTYNGSIVKADIVAMDSELALKKQDSLSTASGDIPKQGMMFKLTEKQLSDIDTMIAKGFEMVNIVKKVFEQVKKSILGIHENNEYMFLQALSTGQTLLEDKDNVGLGIRVDFGFQDKRKHNASKPWSDPTAKVVDDINRVLKAAKSEGISYKVIMLDDTTLGYLRENEQVKNHFAFVKGIVAEGGVVPTLSEEQLLNFISLNFKLKVITVDRTVISEKNGIRTTLTPWESGIITFLQSEKVGRLVYGTLAEETRKNPSISYQKAGSYIMVKKWSENKPFSEWTSSEALCLPVIDNGAFISLLDTKIANVEDTQTEDDANFTYDGKNYTKASVVAAVKIVNPTSTVTVATKDSALATIINKFNEEQITVFEANITLAT</sequence>
<dbReference type="Proteomes" id="UP000275719">
    <property type="component" value="Unassembled WGS sequence"/>
</dbReference>
<comment type="caution">
    <text evidence="1">The sequence shown here is derived from an EMBL/GenBank/DDBJ whole genome shotgun (WGS) entry which is preliminary data.</text>
</comment>
<evidence type="ECO:0000313" key="1">
    <source>
        <dbReference type="EMBL" id="RRJ91523.1"/>
    </source>
</evidence>
<organism evidence="1 2">
    <name type="scientific">Paenimyroides tangerinum</name>
    <dbReference type="NCBI Taxonomy" id="2488728"/>
    <lineage>
        <taxon>Bacteria</taxon>
        <taxon>Pseudomonadati</taxon>
        <taxon>Bacteroidota</taxon>
        <taxon>Flavobacteriia</taxon>
        <taxon>Flavobacteriales</taxon>
        <taxon>Flavobacteriaceae</taxon>
        <taxon>Paenimyroides</taxon>
    </lineage>
</organism>
<reference evidence="1 2" key="1">
    <citation type="submission" date="2018-11" db="EMBL/GenBank/DDBJ databases">
        <title>Flavobacterium sp. nov., YIM 102701-2 draft genome.</title>
        <authorList>
            <person name="Li G."/>
            <person name="Jiang Y."/>
        </authorList>
    </citation>
    <scope>NUCLEOTIDE SEQUENCE [LARGE SCALE GENOMIC DNA]</scope>
    <source>
        <strain evidence="1 2">YIM 102701-2</strain>
    </source>
</reference>
<dbReference type="AlphaFoldDB" id="A0A3P3WG59"/>
<dbReference type="EMBL" id="RQVQ01000010">
    <property type="protein sequence ID" value="RRJ91523.1"/>
    <property type="molecule type" value="Genomic_DNA"/>
</dbReference>